<name>A0A5R9J791_9PROT</name>
<dbReference type="InterPro" id="IPR050625">
    <property type="entry name" value="ParA/MinD_ATPase"/>
</dbReference>
<dbReference type="EMBL" id="VCDI01000003">
    <property type="protein sequence ID" value="TLU72713.1"/>
    <property type="molecule type" value="Genomic_DNA"/>
</dbReference>
<comment type="caution">
    <text evidence="4">The sequence shown here is derived from an EMBL/GenBank/DDBJ whole genome shotgun (WGS) entry which is preliminary data.</text>
</comment>
<dbReference type="SUPFAM" id="SSF52540">
    <property type="entry name" value="P-loop containing nucleoside triphosphate hydrolases"/>
    <property type="match status" value="1"/>
</dbReference>
<proteinExistence type="predicted"/>
<keyword evidence="2" id="KW-0067">ATP-binding</keyword>
<dbReference type="InterPro" id="IPR027417">
    <property type="entry name" value="P-loop_NTPase"/>
</dbReference>
<keyword evidence="1" id="KW-0547">Nucleotide-binding</keyword>
<dbReference type="Gene3D" id="3.40.50.2300">
    <property type="match status" value="1"/>
</dbReference>
<keyword evidence="5" id="KW-1185">Reference proteome</keyword>
<dbReference type="PANTHER" id="PTHR43384:SF6">
    <property type="entry name" value="SEPTUM SITE-DETERMINING PROTEIN MIND HOMOLOG, CHLOROPLASTIC"/>
    <property type="match status" value="1"/>
</dbReference>
<reference evidence="4 5" key="1">
    <citation type="submission" date="2019-05" db="EMBL/GenBank/DDBJ databases">
        <authorList>
            <person name="Pankratov T."/>
            <person name="Grouzdev D."/>
        </authorList>
    </citation>
    <scope>NUCLEOTIDE SEQUENCE [LARGE SCALE GENOMIC DNA]</scope>
    <source>
        <strain evidence="4 5">KEBCLARHB70R</strain>
    </source>
</reference>
<evidence type="ECO:0000313" key="5">
    <source>
        <dbReference type="Proteomes" id="UP000305654"/>
    </source>
</evidence>
<dbReference type="GO" id="GO:0005829">
    <property type="term" value="C:cytosol"/>
    <property type="evidence" value="ECO:0007669"/>
    <property type="project" value="TreeGrafter"/>
</dbReference>
<organism evidence="4 5">
    <name type="scientific">Lichenicoccus roseus</name>
    <dbReference type="NCBI Taxonomy" id="2683649"/>
    <lineage>
        <taxon>Bacteria</taxon>
        <taxon>Pseudomonadati</taxon>
        <taxon>Pseudomonadota</taxon>
        <taxon>Alphaproteobacteria</taxon>
        <taxon>Acetobacterales</taxon>
        <taxon>Acetobacteraceae</taxon>
        <taxon>Lichenicoccus</taxon>
    </lineage>
</organism>
<dbReference type="GO" id="GO:0016887">
    <property type="term" value="F:ATP hydrolysis activity"/>
    <property type="evidence" value="ECO:0007669"/>
    <property type="project" value="TreeGrafter"/>
</dbReference>
<dbReference type="GO" id="GO:0009898">
    <property type="term" value="C:cytoplasmic side of plasma membrane"/>
    <property type="evidence" value="ECO:0007669"/>
    <property type="project" value="TreeGrafter"/>
</dbReference>
<dbReference type="GO" id="GO:0051782">
    <property type="term" value="P:negative regulation of cell division"/>
    <property type="evidence" value="ECO:0007669"/>
    <property type="project" value="TreeGrafter"/>
</dbReference>
<dbReference type="InterPro" id="IPR025669">
    <property type="entry name" value="AAA_dom"/>
</dbReference>
<gene>
    <name evidence="4" type="ORF">FE263_11820</name>
</gene>
<evidence type="ECO:0000313" key="4">
    <source>
        <dbReference type="EMBL" id="TLU72713.1"/>
    </source>
</evidence>
<dbReference type="PANTHER" id="PTHR43384">
    <property type="entry name" value="SEPTUM SITE-DETERMINING PROTEIN MIND HOMOLOG, CHLOROPLASTIC-RELATED"/>
    <property type="match status" value="1"/>
</dbReference>
<protein>
    <submittedName>
        <fullName evidence="4">Pilus assembly protein</fullName>
    </submittedName>
</protein>
<dbReference type="Gene3D" id="3.40.50.300">
    <property type="entry name" value="P-loop containing nucleotide triphosphate hydrolases"/>
    <property type="match status" value="1"/>
</dbReference>
<evidence type="ECO:0000256" key="1">
    <source>
        <dbReference type="ARBA" id="ARBA00022741"/>
    </source>
</evidence>
<evidence type="ECO:0000259" key="3">
    <source>
        <dbReference type="Pfam" id="PF13614"/>
    </source>
</evidence>
<accession>A0A5R9J791</accession>
<feature type="domain" description="AAA" evidence="3">
    <location>
        <begin position="156"/>
        <end position="317"/>
    </location>
</feature>
<dbReference type="OrthoDB" id="9783172at2"/>
<dbReference type="Proteomes" id="UP000305654">
    <property type="component" value="Unassembled WGS sequence"/>
</dbReference>
<dbReference type="Pfam" id="PF13614">
    <property type="entry name" value="AAA_31"/>
    <property type="match status" value="1"/>
</dbReference>
<dbReference type="RefSeq" id="WP_138326174.1">
    <property type="nucleotide sequence ID" value="NZ_VCDI01000003.1"/>
</dbReference>
<sequence length="417" mass="45092">MADPGAALAAVHADAVAGRAERPSVTAFVADSATEAILLEGLSEVLPRGIDVRRMPCRQAIALLRRMPTPRVLIIDVSGEDQPIAVLVDLSQVVEPDVRVLVIGDRQDVNFYREITRGLGVLEYLYKPLARSMVARHFGRWINDGAVANEAAQGGRVISFTGTAGGVGATTIATNLAWHLATEVRRHTLLLDSNLFTGSMALAFGVRGDTGLRTALELPARVDQLFIERSAQPVTDRLSVLSSEETLSETPDIAPGAAQHLLGIVRRRYNFVLVDVPFQAQALNRDLIELTDQRVVVMDPTLRSMRDALRLLSLINTGPQSRRALLVLNRFGLSGTLTLAQVEDALGLKPDVIIPFLPRVVGQASIAGKHAVTGRGPFRSAILALAQAATFVRMAETQEAEARPAATGWRRLLRPRA</sequence>
<dbReference type="GO" id="GO:0005524">
    <property type="term" value="F:ATP binding"/>
    <property type="evidence" value="ECO:0007669"/>
    <property type="project" value="UniProtKB-KW"/>
</dbReference>
<evidence type="ECO:0000256" key="2">
    <source>
        <dbReference type="ARBA" id="ARBA00022840"/>
    </source>
</evidence>
<dbReference type="AlphaFoldDB" id="A0A5R9J791"/>